<dbReference type="Proteomes" id="UP000274922">
    <property type="component" value="Unassembled WGS sequence"/>
</dbReference>
<protein>
    <recommendedName>
        <fullName evidence="1">Putative 5'-nucleotidase C-terminal domain-containing protein</fullName>
    </recommendedName>
</protein>
<dbReference type="Pfam" id="PF21953">
    <property type="entry name" value="NadN_nucleosid_C"/>
    <property type="match status" value="1"/>
</dbReference>
<accession>A0A4P9X4J6</accession>
<dbReference type="AlphaFoldDB" id="A0A4P9X4J6"/>
<name>A0A4P9X4J6_9FUNG</name>
<dbReference type="GO" id="GO:0016787">
    <property type="term" value="F:hydrolase activity"/>
    <property type="evidence" value="ECO:0007669"/>
    <property type="project" value="InterPro"/>
</dbReference>
<dbReference type="Gene3D" id="3.60.21.10">
    <property type="match status" value="1"/>
</dbReference>
<dbReference type="InterPro" id="IPR014485">
    <property type="entry name" value="Pesterase_C1039"/>
</dbReference>
<feature type="non-terminal residue" evidence="2">
    <location>
        <position position="1"/>
    </location>
</feature>
<evidence type="ECO:0000313" key="3">
    <source>
        <dbReference type="Proteomes" id="UP000274922"/>
    </source>
</evidence>
<dbReference type="InterPro" id="IPR036907">
    <property type="entry name" value="5'-Nucleotdase_C_sf"/>
</dbReference>
<organism evidence="2 3">
    <name type="scientific">Caulochytrium protostelioides</name>
    <dbReference type="NCBI Taxonomy" id="1555241"/>
    <lineage>
        <taxon>Eukaryota</taxon>
        <taxon>Fungi</taxon>
        <taxon>Fungi incertae sedis</taxon>
        <taxon>Chytridiomycota</taxon>
        <taxon>Chytridiomycota incertae sedis</taxon>
        <taxon>Chytridiomycetes</taxon>
        <taxon>Caulochytriales</taxon>
        <taxon>Caulochytriaceae</taxon>
        <taxon>Caulochytrium</taxon>
    </lineage>
</organism>
<dbReference type="EMBL" id="ML014242">
    <property type="protein sequence ID" value="RKO99989.1"/>
    <property type="molecule type" value="Genomic_DNA"/>
</dbReference>
<dbReference type="InterPro" id="IPR006179">
    <property type="entry name" value="5_nucleotidase/apyrase"/>
</dbReference>
<dbReference type="PIRSF" id="PIRSF017316">
    <property type="entry name" value="Pesterase_C1039"/>
    <property type="match status" value="1"/>
</dbReference>
<feature type="non-terminal residue" evidence="2">
    <location>
        <position position="571"/>
    </location>
</feature>
<dbReference type="OrthoDB" id="7722975at2759"/>
<gene>
    <name evidence="2" type="ORF">CXG81DRAFT_6492</name>
</gene>
<proteinExistence type="predicted"/>
<dbReference type="SUPFAM" id="SSF55816">
    <property type="entry name" value="5'-nucleotidase (syn. UDP-sugar hydrolase), C-terminal domain"/>
    <property type="match status" value="1"/>
</dbReference>
<feature type="domain" description="Putative 5'-nucleotidase C-terminal" evidence="1">
    <location>
        <begin position="341"/>
        <end position="530"/>
    </location>
</feature>
<dbReference type="GO" id="GO:0009166">
    <property type="term" value="P:nucleotide catabolic process"/>
    <property type="evidence" value="ECO:0007669"/>
    <property type="project" value="InterPro"/>
</dbReference>
<evidence type="ECO:0000259" key="1">
    <source>
        <dbReference type="Pfam" id="PF21953"/>
    </source>
</evidence>
<dbReference type="Gene3D" id="3.90.780.10">
    <property type="entry name" value="5'-Nucleotidase, C-terminal domain"/>
    <property type="match status" value="1"/>
</dbReference>
<dbReference type="GO" id="GO:0005829">
    <property type="term" value="C:cytosol"/>
    <property type="evidence" value="ECO:0007669"/>
    <property type="project" value="TreeGrafter"/>
</dbReference>
<evidence type="ECO:0000313" key="2">
    <source>
        <dbReference type="EMBL" id="RKO99989.1"/>
    </source>
</evidence>
<keyword evidence="3" id="KW-1185">Reference proteome</keyword>
<dbReference type="InterPro" id="IPR053828">
    <property type="entry name" value="Nucleosidase_C"/>
</dbReference>
<sequence length="571" mass="64559">PDDDLMWGKWNFMHTTDTHGWLGGHQHEKDVYGGATWGDFANFALLMKKKARRLKRDLFLFDSGDTHDGTSLSDTTEPDGTFTNELITRVPYDALTIGNHELYQADITKDVYNNFAKHWKGRYLTSNAYILDAGSGRYIPIGHKYSLFTGEFGTRVMAFGFIFNFPDFAKPETSVNRVAEELKRPWFKKALDDHIMQADHVDLIAVLAHSSVRSPELQAVHDAIREHIQSKRPNLPIFFFGGHLHIRDFRRFDSHSYGIASGKFFETVGWLSATPSHDNSTLDVTRTFIDASPQGFKRYVDMPTTANLTMALPVGHTIARDIAKQQTTMNLNFVYGCAPSNYYFDRYPHTDPRSLLYLLEKEVLLSVVPKPGRRDNTFVLFNTGSQRYDLFAGPFTRDDEIVVSPFKTEIQVIENVPLHVVALVQGKLEAGIARRRRRLKRRHATVGSPAEHPAGTLIVAGNPVCPPGMTYGSVTDDDLTHQGLPRGDNVAHCMMPQYEVPSYLATPLPEVTAANANDPYDIVFMAFFTDLLNAALNSITRSTDYTKTVYPTYRPGFNGQNFWGEYAKKHW</sequence>
<dbReference type="InterPro" id="IPR029052">
    <property type="entry name" value="Metallo-depent_PP-like"/>
</dbReference>
<dbReference type="STRING" id="1555241.A0A4P9X4J6"/>
<reference evidence="3" key="1">
    <citation type="journal article" date="2018" name="Nat. Microbiol.">
        <title>Leveraging single-cell genomics to expand the fungal tree of life.</title>
        <authorList>
            <person name="Ahrendt S.R."/>
            <person name="Quandt C.A."/>
            <person name="Ciobanu D."/>
            <person name="Clum A."/>
            <person name="Salamov A."/>
            <person name="Andreopoulos B."/>
            <person name="Cheng J.F."/>
            <person name="Woyke T."/>
            <person name="Pelin A."/>
            <person name="Henrissat B."/>
            <person name="Reynolds N.K."/>
            <person name="Benny G.L."/>
            <person name="Smith M.E."/>
            <person name="James T.Y."/>
            <person name="Grigoriev I.V."/>
        </authorList>
    </citation>
    <scope>NUCLEOTIDE SEQUENCE [LARGE SCALE GENOMIC DNA]</scope>
    <source>
        <strain evidence="3">ATCC 52028</strain>
    </source>
</reference>
<dbReference type="PANTHER" id="PTHR11575:SF22">
    <property type="entry name" value="ADL392WP"/>
    <property type="match status" value="1"/>
</dbReference>
<dbReference type="SUPFAM" id="SSF56300">
    <property type="entry name" value="Metallo-dependent phosphatases"/>
    <property type="match status" value="1"/>
</dbReference>
<dbReference type="PANTHER" id="PTHR11575">
    <property type="entry name" value="5'-NUCLEOTIDASE-RELATED"/>
    <property type="match status" value="1"/>
</dbReference>